<dbReference type="InterPro" id="IPR002818">
    <property type="entry name" value="DJ-1/PfpI"/>
</dbReference>
<comment type="caution">
    <text evidence="2">The sequence shown here is derived from an EMBL/GenBank/DDBJ whole genome shotgun (WGS) entry which is preliminary data.</text>
</comment>
<proteinExistence type="predicted"/>
<dbReference type="PANTHER" id="PTHR43130:SF15">
    <property type="entry name" value="THIJ_PFPI FAMILY PROTEIN (AFU_ORTHOLOGUE AFUA_5G14240)"/>
    <property type="match status" value="1"/>
</dbReference>
<dbReference type="CDD" id="cd03139">
    <property type="entry name" value="GATase1_PfpI_2"/>
    <property type="match status" value="1"/>
</dbReference>
<dbReference type="Proteomes" id="UP001362999">
    <property type="component" value="Unassembled WGS sequence"/>
</dbReference>
<dbReference type="Gene3D" id="3.40.50.880">
    <property type="match status" value="1"/>
</dbReference>
<reference evidence="2 3" key="1">
    <citation type="journal article" date="2024" name="J Genomics">
        <title>Draft genome sequencing and assembly of Favolaschia claudopus CIRM-BRFM 2984 isolated from oak limbs.</title>
        <authorList>
            <person name="Navarro D."/>
            <person name="Drula E."/>
            <person name="Chaduli D."/>
            <person name="Cazenave R."/>
            <person name="Ahrendt S."/>
            <person name="Wang J."/>
            <person name="Lipzen A."/>
            <person name="Daum C."/>
            <person name="Barry K."/>
            <person name="Grigoriev I.V."/>
            <person name="Favel A."/>
            <person name="Rosso M.N."/>
            <person name="Martin F."/>
        </authorList>
    </citation>
    <scope>NUCLEOTIDE SEQUENCE [LARGE SCALE GENOMIC DNA]</scope>
    <source>
        <strain evidence="2 3">CIRM-BRFM 2984</strain>
    </source>
</reference>
<name>A0AAW0CQ82_9AGAR</name>
<gene>
    <name evidence="2" type="ORF">R3P38DRAFT_2889177</name>
</gene>
<dbReference type="AlphaFoldDB" id="A0AAW0CQ82"/>
<evidence type="ECO:0000313" key="2">
    <source>
        <dbReference type="EMBL" id="KAK7042214.1"/>
    </source>
</evidence>
<dbReference type="EMBL" id="JAWWNJ010000013">
    <property type="protein sequence ID" value="KAK7042214.1"/>
    <property type="molecule type" value="Genomic_DNA"/>
</dbReference>
<dbReference type="InterPro" id="IPR029062">
    <property type="entry name" value="Class_I_gatase-like"/>
</dbReference>
<sequence>MSEPTTLTVAVCISNEVTLSDFVQPIEILAAINSAPAPLAPWFEPLDEVPYRVVFEYLAPSMDPIVSASGPSLATLNPTKTYAEVEASGQQFDIIWVPAGPRPDKFTGVDRTPKEEIDFIRKQAPKAKYIISVCSGALQLALAGVLSGKRATTNKAFYRVITETASSAKDIQWQPKARWVIDGNVWTSSGVSSGSDMALAFLEHLAGAKLARQMRSIVEIPEVSSEDDQFAQWHGLV</sequence>
<keyword evidence="3" id="KW-1185">Reference proteome</keyword>
<evidence type="ECO:0000313" key="3">
    <source>
        <dbReference type="Proteomes" id="UP001362999"/>
    </source>
</evidence>
<evidence type="ECO:0000259" key="1">
    <source>
        <dbReference type="Pfam" id="PF01965"/>
    </source>
</evidence>
<protein>
    <submittedName>
        <fullName evidence="2">DJ-1 protein-PfpI domain-containing protein</fullName>
    </submittedName>
</protein>
<dbReference type="SUPFAM" id="SSF52317">
    <property type="entry name" value="Class I glutamine amidotransferase-like"/>
    <property type="match status" value="1"/>
</dbReference>
<dbReference type="PANTHER" id="PTHR43130">
    <property type="entry name" value="ARAC-FAMILY TRANSCRIPTIONAL REGULATOR"/>
    <property type="match status" value="1"/>
</dbReference>
<accession>A0AAW0CQ82</accession>
<dbReference type="Pfam" id="PF01965">
    <property type="entry name" value="DJ-1_PfpI"/>
    <property type="match status" value="1"/>
</dbReference>
<feature type="domain" description="DJ-1/PfpI" evidence="1">
    <location>
        <begin position="9"/>
        <end position="203"/>
    </location>
</feature>
<organism evidence="2 3">
    <name type="scientific">Favolaschia claudopus</name>
    <dbReference type="NCBI Taxonomy" id="2862362"/>
    <lineage>
        <taxon>Eukaryota</taxon>
        <taxon>Fungi</taxon>
        <taxon>Dikarya</taxon>
        <taxon>Basidiomycota</taxon>
        <taxon>Agaricomycotina</taxon>
        <taxon>Agaricomycetes</taxon>
        <taxon>Agaricomycetidae</taxon>
        <taxon>Agaricales</taxon>
        <taxon>Marasmiineae</taxon>
        <taxon>Mycenaceae</taxon>
        <taxon>Favolaschia</taxon>
    </lineage>
</organism>
<dbReference type="InterPro" id="IPR052158">
    <property type="entry name" value="INH-QAR"/>
</dbReference>